<dbReference type="Proteomes" id="UP000281474">
    <property type="component" value="Unassembled WGS sequence"/>
</dbReference>
<feature type="compositionally biased region" description="Basic residues" evidence="1">
    <location>
        <begin position="355"/>
        <end position="373"/>
    </location>
</feature>
<sequence>MTSKLSLSVPICSSKILTENTPKPLKQLTLETVNSMYQVTQPSLSQIEQFMETITTRKGDKASDSPMLTVAELSAEEMKLAYDCTHVELVTHLKELLDLPIPFGEKPSFNFDLDETLLSHPFDSIPFTVSDFKWTTLNSQTKNDIRDCLLALRKKYPNGTICLLTNSRKDGSHEGIDKKLTDTGIDPEWFDRIDYRTDENKSLLKGQRIFNAIDKLDEDKHPTHVIMVDDMALNLIAVARACKDRCMPCTTLHFVAGILKQHLKFAHQQKFTSMGTFNSKYKQQEVLENKYIRKLIGTSEQVKLESAATTPTGASKLLPTKPTLDRASKLIESPKAVEQKPEAHTQKPTAEKKTPPPKKRKGSVQKTKSKTKL</sequence>
<name>A0A3L8PW09_9GAMM</name>
<reference evidence="2 3" key="1">
    <citation type="submission" date="2018-09" db="EMBL/GenBank/DDBJ databases">
        <title>Phylogeny of the Shewanellaceae, and recommendation for two new genera, Pseudoshewanella and Parashewanella.</title>
        <authorList>
            <person name="Wang G."/>
        </authorList>
    </citation>
    <scope>NUCLEOTIDE SEQUENCE [LARGE SCALE GENOMIC DNA]</scope>
    <source>
        <strain evidence="2 3">C51</strain>
    </source>
</reference>
<evidence type="ECO:0000313" key="3">
    <source>
        <dbReference type="Proteomes" id="UP000281474"/>
    </source>
</evidence>
<dbReference type="EMBL" id="QZEI01000031">
    <property type="protein sequence ID" value="RLV59560.1"/>
    <property type="molecule type" value="Genomic_DNA"/>
</dbReference>
<evidence type="ECO:0000313" key="2">
    <source>
        <dbReference type="EMBL" id="RLV59560.1"/>
    </source>
</evidence>
<comment type="caution">
    <text evidence="2">The sequence shown here is derived from an EMBL/GenBank/DDBJ whole genome shotgun (WGS) entry which is preliminary data.</text>
</comment>
<organism evidence="2 3">
    <name type="scientific">Parashewanella curva</name>
    <dbReference type="NCBI Taxonomy" id="2338552"/>
    <lineage>
        <taxon>Bacteria</taxon>
        <taxon>Pseudomonadati</taxon>
        <taxon>Pseudomonadota</taxon>
        <taxon>Gammaproteobacteria</taxon>
        <taxon>Alteromonadales</taxon>
        <taxon>Shewanellaceae</taxon>
        <taxon>Parashewanella</taxon>
    </lineage>
</organism>
<feature type="compositionally biased region" description="Basic and acidic residues" evidence="1">
    <location>
        <begin position="335"/>
        <end position="354"/>
    </location>
</feature>
<dbReference type="InterPro" id="IPR023214">
    <property type="entry name" value="HAD_sf"/>
</dbReference>
<dbReference type="Gene3D" id="3.40.50.1000">
    <property type="entry name" value="HAD superfamily/HAD-like"/>
    <property type="match status" value="1"/>
</dbReference>
<keyword evidence="3" id="KW-1185">Reference proteome</keyword>
<dbReference type="AlphaFoldDB" id="A0A3L8PW09"/>
<feature type="region of interest" description="Disordered" evidence="1">
    <location>
        <begin position="303"/>
        <end position="373"/>
    </location>
</feature>
<accession>A0A3L8PW09</accession>
<proteinExistence type="predicted"/>
<gene>
    <name evidence="2" type="ORF">D5018_11440</name>
</gene>
<protein>
    <submittedName>
        <fullName evidence="2">Uncharacterized protein</fullName>
    </submittedName>
</protein>
<evidence type="ECO:0000256" key="1">
    <source>
        <dbReference type="SAM" id="MobiDB-lite"/>
    </source>
</evidence>
<dbReference type="InterPro" id="IPR036412">
    <property type="entry name" value="HAD-like_sf"/>
</dbReference>
<dbReference type="SUPFAM" id="SSF56784">
    <property type="entry name" value="HAD-like"/>
    <property type="match status" value="1"/>
</dbReference>